<comment type="similarity">
    <text evidence="2">Belongs to the CobH/CbiC family.</text>
</comment>
<keyword evidence="3" id="KW-0169">Cobalamin biosynthesis</keyword>
<dbReference type="Pfam" id="PF00155">
    <property type="entry name" value="Aminotran_1_2"/>
    <property type="match status" value="1"/>
</dbReference>
<dbReference type="Gene3D" id="3.40.50.10230">
    <property type="entry name" value="Cobalamin biosynthesis CobH/CbiC, precorrin-8X methylmutase"/>
    <property type="match status" value="1"/>
</dbReference>
<dbReference type="RefSeq" id="WP_014079955.1">
    <property type="nucleotide sequence ID" value="NC_015977.1"/>
</dbReference>
<feature type="domain" description="Aminotransferase class I/classII large" evidence="5">
    <location>
        <begin position="18"/>
        <end position="342"/>
    </location>
</feature>
<dbReference type="STRING" id="585394.RHOM_09030"/>
<dbReference type="Gene3D" id="3.90.1150.10">
    <property type="entry name" value="Aspartate Aminotransferase, domain 1"/>
    <property type="match status" value="1"/>
</dbReference>
<sequence>MVQQNIHGGDIYRNQVSLDFSVNINPFGMPQRVREALEAAVAWCERYPDIRSEALRDAIAGAKGIAPADIVCGNGASELFPAILRAVHAKKVLLPVPSFYGYEYAAKSVGAEICCHELLETDGYAVTERFLTAIGEGVNAVFLAVPNNPVGTVVEPELLEKIAERCQKYGVTLILDECFVMFTGAEERYSFLKKYRNYPRVVIVRAFTKLYAMPGVRLGYLVCSDAALTEAIRADLPEWNLSVFAQQAGCVACGQRAYVEHSVAFVCRERAWLTEQLSEIGITVFASNANFLMIKDGRPLAKELLKKGILIRDCSNYRGLSGGYYRIAVRRREENERLLAALAQVTGSSVVENGKDDKKPAAVPDGIEYVMPQEIEKRSFSIIEEELQLRGITLPVEEAMVTKRVIHTSADFSYAQTMTYSAGAVETAKWLITEGADIVTDTNMALSGINKRVLARYGGSVHCFMADEDVAREAKERGVTRATVSMERAAKIEKPVIFAIGNAPTALIQLYGMIEEGYRPAFIIGVPVGFVNVEAAKELILQTKIPHIVNRGRKGGSNVAAAICNAILYELGR</sequence>
<dbReference type="GeneID" id="93725231"/>
<dbReference type="SUPFAM" id="SSF53383">
    <property type="entry name" value="PLP-dependent transferases"/>
    <property type="match status" value="1"/>
</dbReference>
<dbReference type="BioCyc" id="RHOM585394:G1H02-1811-MONOMER"/>
<dbReference type="eggNOG" id="COG0079">
    <property type="taxonomic scope" value="Bacteria"/>
</dbReference>
<evidence type="ECO:0000256" key="4">
    <source>
        <dbReference type="ARBA" id="ARBA00023235"/>
    </source>
</evidence>
<reference evidence="7 8" key="1">
    <citation type="journal article" date="2015" name="Genome Announc.">
        <title>Complete genome sequence of the human gut symbiont Roseburia hominis.</title>
        <authorList>
            <person name="Travis A.J."/>
            <person name="Kelly D."/>
            <person name="Flint H.J."/>
            <person name="Aminov R.I."/>
        </authorList>
    </citation>
    <scope>NUCLEOTIDE SEQUENCE [LARGE SCALE GENOMIC DNA]</scope>
    <source>
        <strain evidence="8">DSM 16839 / JCM 17582 / NCIMB 14029 / A2-183</strain>
    </source>
</reference>
<dbReference type="Gene3D" id="3.40.640.10">
    <property type="entry name" value="Type I PLP-dependent aspartate aminotransferase-like (Major domain)"/>
    <property type="match status" value="1"/>
</dbReference>
<dbReference type="GO" id="GO:0009236">
    <property type="term" value="P:cobalamin biosynthetic process"/>
    <property type="evidence" value="ECO:0007669"/>
    <property type="project" value="UniProtKB-UniPathway"/>
</dbReference>
<dbReference type="eggNOG" id="COG2082">
    <property type="taxonomic scope" value="Bacteria"/>
</dbReference>
<evidence type="ECO:0000259" key="5">
    <source>
        <dbReference type="Pfam" id="PF00155"/>
    </source>
</evidence>
<protein>
    <submittedName>
        <fullName evidence="7">Precorrin-8X methylmutase CbiC/CobH</fullName>
    </submittedName>
</protein>
<dbReference type="InterPro" id="IPR015424">
    <property type="entry name" value="PyrdxlP-dep_Trfase"/>
</dbReference>
<evidence type="ECO:0000259" key="6">
    <source>
        <dbReference type="Pfam" id="PF02570"/>
    </source>
</evidence>
<dbReference type="KEGG" id="rho:RHOM_09030"/>
<dbReference type="Pfam" id="PF02570">
    <property type="entry name" value="CbiC"/>
    <property type="match status" value="1"/>
</dbReference>
<dbReference type="CDD" id="cd00609">
    <property type="entry name" value="AAT_like"/>
    <property type="match status" value="1"/>
</dbReference>
<dbReference type="OrthoDB" id="9813612at2"/>
<dbReference type="SUPFAM" id="SSF63965">
    <property type="entry name" value="Precorrin-8X methylmutase CbiC/CobH"/>
    <property type="match status" value="1"/>
</dbReference>
<dbReference type="Proteomes" id="UP000008178">
    <property type="component" value="Chromosome"/>
</dbReference>
<proteinExistence type="inferred from homology"/>
<feature type="domain" description="Cobalamin biosynthesis precorrin-8X methylmutase CobH/CbiC" evidence="6">
    <location>
        <begin position="374"/>
        <end position="569"/>
    </location>
</feature>
<dbReference type="InterPro" id="IPR004839">
    <property type="entry name" value="Aminotransferase_I/II_large"/>
</dbReference>
<dbReference type="HOGENOM" id="CLU_483847_0_0_9"/>
<dbReference type="AlphaFoldDB" id="G2SX03"/>
<dbReference type="UniPathway" id="UPA00148"/>
<keyword evidence="8" id="KW-1185">Reference proteome</keyword>
<dbReference type="InterPro" id="IPR015421">
    <property type="entry name" value="PyrdxlP-dep_Trfase_major"/>
</dbReference>
<evidence type="ECO:0000256" key="2">
    <source>
        <dbReference type="ARBA" id="ARBA00009774"/>
    </source>
</evidence>
<accession>G2SX03</accession>
<dbReference type="InterPro" id="IPR003722">
    <property type="entry name" value="Cbl_synth_CobH/CbiC"/>
</dbReference>
<dbReference type="InterPro" id="IPR015422">
    <property type="entry name" value="PyrdxlP-dep_Trfase_small"/>
</dbReference>
<comment type="pathway">
    <text evidence="1">Cofactor biosynthesis; adenosylcobalamin biosynthesis.</text>
</comment>
<dbReference type="InterPro" id="IPR036588">
    <property type="entry name" value="CobH/CbiC_sf"/>
</dbReference>
<dbReference type="EMBL" id="CP003040">
    <property type="protein sequence ID" value="AEN96917.1"/>
    <property type="molecule type" value="Genomic_DNA"/>
</dbReference>
<keyword evidence="4" id="KW-0413">Isomerase</keyword>
<evidence type="ECO:0000256" key="3">
    <source>
        <dbReference type="ARBA" id="ARBA00022573"/>
    </source>
</evidence>
<dbReference type="PANTHER" id="PTHR43588:SF1">
    <property type="entry name" value="COBALT-PRECORRIN-8 METHYLMUTASE"/>
    <property type="match status" value="1"/>
</dbReference>
<evidence type="ECO:0000256" key="1">
    <source>
        <dbReference type="ARBA" id="ARBA00004953"/>
    </source>
</evidence>
<evidence type="ECO:0000313" key="7">
    <source>
        <dbReference type="EMBL" id="AEN96917.1"/>
    </source>
</evidence>
<gene>
    <name evidence="7" type="ordered locus">RHOM_09030</name>
</gene>
<organism evidence="7 8">
    <name type="scientific">Roseburia hominis (strain DSM 16839 / JCM 17582 / NCIMB 14029 / A2-183)</name>
    <dbReference type="NCBI Taxonomy" id="585394"/>
    <lineage>
        <taxon>Bacteria</taxon>
        <taxon>Bacillati</taxon>
        <taxon>Bacillota</taxon>
        <taxon>Clostridia</taxon>
        <taxon>Lachnospirales</taxon>
        <taxon>Lachnospiraceae</taxon>
        <taxon>Roseburia</taxon>
    </lineage>
</organism>
<dbReference type="GO" id="GO:0030170">
    <property type="term" value="F:pyridoxal phosphate binding"/>
    <property type="evidence" value="ECO:0007669"/>
    <property type="project" value="InterPro"/>
</dbReference>
<evidence type="ECO:0000313" key="8">
    <source>
        <dbReference type="Proteomes" id="UP000008178"/>
    </source>
</evidence>
<dbReference type="GO" id="GO:0016993">
    <property type="term" value="F:precorrin-8X methylmutase activity"/>
    <property type="evidence" value="ECO:0007669"/>
    <property type="project" value="InterPro"/>
</dbReference>
<name>G2SX03_ROSHA</name>
<dbReference type="PANTHER" id="PTHR43588">
    <property type="entry name" value="COBALT-PRECORRIN-8 METHYLMUTASE"/>
    <property type="match status" value="1"/>
</dbReference>